<dbReference type="Gene3D" id="3.10.50.10">
    <property type="match status" value="1"/>
</dbReference>
<sequence>ANSGIRKTEEGLVKYIDLGITPEKLVLGVPWYGYNYPCINMTENETCYIKEVPFRAANCSDAAGHQYSYSTIVETFLPNSTTGRLWDSDSQSSYFNYVDPASRNTQQIWYDDPESLADKYDLAVRYNLRGVGMWSAEQVSHSNSTAGQIQRQEMWGALPSYQHNHVIQI</sequence>
<dbReference type="Gene3D" id="3.20.20.80">
    <property type="entry name" value="Glycosidases"/>
    <property type="match status" value="1"/>
</dbReference>
<protein>
    <recommendedName>
        <fullName evidence="3">GH18 domain-containing protein</fullName>
    </recommendedName>
</protein>
<dbReference type="SUPFAM" id="SSF51445">
    <property type="entry name" value="(Trans)glycosidases"/>
    <property type="match status" value="1"/>
</dbReference>
<organism evidence="4 5">
    <name type="scientific">Diploptera punctata</name>
    <name type="common">Pacific beetle cockroach</name>
    <dbReference type="NCBI Taxonomy" id="6984"/>
    <lineage>
        <taxon>Eukaryota</taxon>
        <taxon>Metazoa</taxon>
        <taxon>Ecdysozoa</taxon>
        <taxon>Arthropoda</taxon>
        <taxon>Hexapoda</taxon>
        <taxon>Insecta</taxon>
        <taxon>Pterygota</taxon>
        <taxon>Neoptera</taxon>
        <taxon>Polyneoptera</taxon>
        <taxon>Dictyoptera</taxon>
        <taxon>Blattodea</taxon>
        <taxon>Blaberoidea</taxon>
        <taxon>Blaberidae</taxon>
        <taxon>Diplopterinae</taxon>
        <taxon>Diploptera</taxon>
    </lineage>
</organism>
<feature type="domain" description="GH18" evidence="3">
    <location>
        <begin position="1"/>
        <end position="165"/>
    </location>
</feature>
<evidence type="ECO:0000256" key="2">
    <source>
        <dbReference type="ARBA" id="ARBA00023295"/>
    </source>
</evidence>
<dbReference type="PANTHER" id="PTHR46290">
    <property type="entry name" value="DI-N-ACETYLCHITOBIASE"/>
    <property type="match status" value="1"/>
</dbReference>
<dbReference type="InterPro" id="IPR001223">
    <property type="entry name" value="Glyco_hydro18_cat"/>
</dbReference>
<reference evidence="4" key="1">
    <citation type="journal article" date="2023" name="IScience">
        <title>Live-bearing cockroach genome reveals convergent evolutionary mechanisms linked to viviparity in insects and beyond.</title>
        <authorList>
            <person name="Fouks B."/>
            <person name="Harrison M.C."/>
            <person name="Mikhailova A.A."/>
            <person name="Marchal E."/>
            <person name="English S."/>
            <person name="Carruthers M."/>
            <person name="Jennings E.C."/>
            <person name="Chiamaka E.L."/>
            <person name="Frigard R.A."/>
            <person name="Pippel M."/>
            <person name="Attardo G.M."/>
            <person name="Benoit J.B."/>
            <person name="Bornberg-Bauer E."/>
            <person name="Tobe S.S."/>
        </authorList>
    </citation>
    <scope>NUCLEOTIDE SEQUENCE</scope>
    <source>
        <strain evidence="4">Stay&amp;Tobe</strain>
    </source>
</reference>
<reference evidence="4" key="2">
    <citation type="submission" date="2023-05" db="EMBL/GenBank/DDBJ databases">
        <authorList>
            <person name="Fouks B."/>
        </authorList>
    </citation>
    <scope>NUCLEOTIDE SEQUENCE</scope>
    <source>
        <strain evidence="4">Stay&amp;Tobe</strain>
        <tissue evidence="4">Testes</tissue>
    </source>
</reference>
<keyword evidence="5" id="KW-1185">Reference proteome</keyword>
<keyword evidence="2" id="KW-0326">Glycosidase</keyword>
<evidence type="ECO:0000259" key="3">
    <source>
        <dbReference type="PROSITE" id="PS51910"/>
    </source>
</evidence>
<feature type="non-terminal residue" evidence="4">
    <location>
        <position position="169"/>
    </location>
</feature>
<dbReference type="Proteomes" id="UP001233999">
    <property type="component" value="Unassembled WGS sequence"/>
</dbReference>
<dbReference type="GO" id="GO:0016798">
    <property type="term" value="F:hydrolase activity, acting on glycosyl bonds"/>
    <property type="evidence" value="ECO:0007669"/>
    <property type="project" value="UniProtKB-KW"/>
</dbReference>
<dbReference type="GO" id="GO:0005615">
    <property type="term" value="C:extracellular space"/>
    <property type="evidence" value="ECO:0007669"/>
    <property type="project" value="TreeGrafter"/>
</dbReference>
<proteinExistence type="predicted"/>
<dbReference type="Pfam" id="PF00704">
    <property type="entry name" value="Glyco_hydro_18"/>
    <property type="match status" value="1"/>
</dbReference>
<keyword evidence="1" id="KW-0378">Hydrolase</keyword>
<name>A0AAD7ZPN3_DIPPU</name>
<evidence type="ECO:0000256" key="1">
    <source>
        <dbReference type="ARBA" id="ARBA00022801"/>
    </source>
</evidence>
<dbReference type="PROSITE" id="PS51910">
    <property type="entry name" value="GH18_2"/>
    <property type="match status" value="1"/>
</dbReference>
<gene>
    <name evidence="4" type="ORF">L9F63_021069</name>
</gene>
<dbReference type="AlphaFoldDB" id="A0AAD7ZPN3"/>
<evidence type="ECO:0000313" key="4">
    <source>
        <dbReference type="EMBL" id="KAJ9584599.1"/>
    </source>
</evidence>
<comment type="caution">
    <text evidence="4">The sequence shown here is derived from an EMBL/GenBank/DDBJ whole genome shotgun (WGS) entry which is preliminary data.</text>
</comment>
<evidence type="ECO:0000313" key="5">
    <source>
        <dbReference type="Proteomes" id="UP001233999"/>
    </source>
</evidence>
<dbReference type="InterPro" id="IPR017853">
    <property type="entry name" value="GH"/>
</dbReference>
<dbReference type="PANTHER" id="PTHR46290:SF1">
    <property type="entry name" value="DI-N-ACETYLCHITOBIASE"/>
    <property type="match status" value="1"/>
</dbReference>
<dbReference type="InterPro" id="IPR051887">
    <property type="entry name" value="GH18_Domain-Containing"/>
</dbReference>
<dbReference type="FunFam" id="3.10.50.10:FF:000006">
    <property type="entry name" value="Chitobiase, di-N-acetyl"/>
    <property type="match status" value="1"/>
</dbReference>
<dbReference type="GO" id="GO:0009313">
    <property type="term" value="P:oligosaccharide catabolic process"/>
    <property type="evidence" value="ECO:0007669"/>
    <property type="project" value="TreeGrafter"/>
</dbReference>
<dbReference type="InterPro" id="IPR029070">
    <property type="entry name" value="Chitinase_insertion_sf"/>
</dbReference>
<dbReference type="EMBL" id="JASPKZ010007388">
    <property type="protein sequence ID" value="KAJ9584599.1"/>
    <property type="molecule type" value="Genomic_DNA"/>
</dbReference>
<accession>A0AAD7ZPN3</accession>